<reference evidence="1" key="1">
    <citation type="submission" date="2018-05" db="EMBL/GenBank/DDBJ databases">
        <title>Draft genome of Mucuna pruriens seed.</title>
        <authorList>
            <person name="Nnadi N.E."/>
            <person name="Vos R."/>
            <person name="Hasami M.H."/>
            <person name="Devisetty U.K."/>
            <person name="Aguiy J.C."/>
        </authorList>
    </citation>
    <scope>NUCLEOTIDE SEQUENCE [LARGE SCALE GENOMIC DNA]</scope>
    <source>
        <strain evidence="1">JCA_2017</strain>
    </source>
</reference>
<dbReference type="OrthoDB" id="10258692at2759"/>
<evidence type="ECO:0000313" key="1">
    <source>
        <dbReference type="EMBL" id="RDX60833.1"/>
    </source>
</evidence>
<evidence type="ECO:0000313" key="2">
    <source>
        <dbReference type="Proteomes" id="UP000257109"/>
    </source>
</evidence>
<accession>A0A371E4B2</accession>
<dbReference type="Proteomes" id="UP000257109">
    <property type="component" value="Unassembled WGS sequence"/>
</dbReference>
<dbReference type="EMBL" id="QJKJ01016545">
    <property type="protein sequence ID" value="RDX60833.1"/>
    <property type="molecule type" value="Genomic_DNA"/>
</dbReference>
<keyword evidence="2" id="KW-1185">Reference proteome</keyword>
<gene>
    <name evidence="1" type="ORF">CR513_60994</name>
</gene>
<name>A0A371E4B2_MUCPR</name>
<dbReference type="AlphaFoldDB" id="A0A371E4B2"/>
<comment type="caution">
    <text evidence="1">The sequence shown here is derived from an EMBL/GenBank/DDBJ whole genome shotgun (WGS) entry which is preliminary data.</text>
</comment>
<protein>
    <submittedName>
        <fullName evidence="1">Uncharacterized protein</fullName>
    </submittedName>
</protein>
<dbReference type="STRING" id="157652.A0A371E4B2"/>
<feature type="non-terminal residue" evidence="1">
    <location>
        <position position="1"/>
    </location>
</feature>
<dbReference type="PANTHER" id="PTHR47340">
    <property type="entry name" value="DUPLICATED HOMEODOMAIN-LIKE SUPERFAMILY PROTEIN"/>
    <property type="match status" value="1"/>
</dbReference>
<proteinExistence type="predicted"/>
<sequence length="222" mass="24260">MNYLEICSGFNNYGCVGHTLCEKAAANVDNDVLGLKIIGRVIQSELRTAMNKLLIWKDVISKVLNVTGTEIVSLENEPKSVKSESGDRLPCSAAAGSLLVCHTANSCDKDIEDFDKVTCPKPLQIAPSGESNVEKMPLSTNLQINEDDINSPGTTTSKFVEALPMIKAVSSCDAIRYGTCSEDLDVYQSTGKKCLVPFTYGQLLEYLLVVMYTHQPLWRDGN</sequence>
<dbReference type="PANTHER" id="PTHR47340:SF1">
    <property type="entry name" value="DUPLICATED HOMEODOMAIN-LIKE SUPERFAMILY PROTEIN"/>
    <property type="match status" value="1"/>
</dbReference>
<organism evidence="1 2">
    <name type="scientific">Mucuna pruriens</name>
    <name type="common">Velvet bean</name>
    <name type="synonym">Dolichos pruriens</name>
    <dbReference type="NCBI Taxonomy" id="157652"/>
    <lineage>
        <taxon>Eukaryota</taxon>
        <taxon>Viridiplantae</taxon>
        <taxon>Streptophyta</taxon>
        <taxon>Embryophyta</taxon>
        <taxon>Tracheophyta</taxon>
        <taxon>Spermatophyta</taxon>
        <taxon>Magnoliopsida</taxon>
        <taxon>eudicotyledons</taxon>
        <taxon>Gunneridae</taxon>
        <taxon>Pentapetalae</taxon>
        <taxon>rosids</taxon>
        <taxon>fabids</taxon>
        <taxon>Fabales</taxon>
        <taxon>Fabaceae</taxon>
        <taxon>Papilionoideae</taxon>
        <taxon>50 kb inversion clade</taxon>
        <taxon>NPAAA clade</taxon>
        <taxon>indigoferoid/millettioid clade</taxon>
        <taxon>Phaseoleae</taxon>
        <taxon>Mucuna</taxon>
    </lineage>
</organism>